<keyword evidence="3" id="KW-0479">Metal-binding</keyword>
<proteinExistence type="inferred from homology"/>
<keyword evidence="6" id="KW-1185">Reference proteome</keyword>
<dbReference type="GO" id="GO:0046872">
    <property type="term" value="F:metal ion binding"/>
    <property type="evidence" value="ECO:0007669"/>
    <property type="project" value="UniProtKB-KW"/>
</dbReference>
<feature type="binding site" evidence="3">
    <location>
        <position position="163"/>
    </location>
    <ligand>
        <name>Mn(2+)</name>
        <dbReference type="ChEBI" id="CHEBI:29035"/>
        <label>2</label>
    </ligand>
</feature>
<evidence type="ECO:0000256" key="3">
    <source>
        <dbReference type="PIRSR" id="PIRSR005962-1"/>
    </source>
</evidence>
<protein>
    <submittedName>
        <fullName evidence="5">Amidohydrolase</fullName>
    </submittedName>
</protein>
<dbReference type="PANTHER" id="PTHR11014">
    <property type="entry name" value="PEPTIDASE M20 FAMILY MEMBER"/>
    <property type="match status" value="1"/>
</dbReference>
<dbReference type="OrthoDB" id="9777385at2"/>
<feature type="binding site" evidence="3">
    <location>
        <position position="104"/>
    </location>
    <ligand>
        <name>Mn(2+)</name>
        <dbReference type="ChEBI" id="CHEBI:29035"/>
        <label>2</label>
    </ligand>
</feature>
<dbReference type="RefSeq" id="WP_119397164.1">
    <property type="nucleotide sequence ID" value="NZ_QWJJ01000001.1"/>
</dbReference>
<feature type="binding site" evidence="3">
    <location>
        <position position="102"/>
    </location>
    <ligand>
        <name>Mn(2+)</name>
        <dbReference type="ChEBI" id="CHEBI:29035"/>
        <label>2</label>
    </ligand>
</feature>
<keyword evidence="3" id="KW-0464">Manganese</keyword>
<reference evidence="5 6" key="1">
    <citation type="submission" date="2018-08" db="EMBL/GenBank/DDBJ databases">
        <title>Pseudooceanicola sediminis CY03 in the family Rhodobacteracea.</title>
        <authorList>
            <person name="Zhang Y.-J."/>
        </authorList>
    </citation>
    <scope>NUCLEOTIDE SEQUENCE [LARGE SCALE GENOMIC DNA]</scope>
    <source>
        <strain evidence="5 6">CY03</strain>
    </source>
</reference>
<keyword evidence="2 5" id="KW-0378">Hydrolase</keyword>
<dbReference type="PIRSF" id="PIRSF005962">
    <property type="entry name" value="Pept_M20D_amidohydro"/>
    <property type="match status" value="1"/>
</dbReference>
<evidence type="ECO:0000256" key="1">
    <source>
        <dbReference type="ARBA" id="ARBA00006153"/>
    </source>
</evidence>
<dbReference type="Gene3D" id="3.40.630.10">
    <property type="entry name" value="Zn peptidases"/>
    <property type="match status" value="1"/>
</dbReference>
<evidence type="ECO:0000313" key="6">
    <source>
        <dbReference type="Proteomes" id="UP000265848"/>
    </source>
</evidence>
<accession>A0A399J5L3</accession>
<feature type="binding site" evidence="3">
    <location>
        <position position="137"/>
    </location>
    <ligand>
        <name>Mn(2+)</name>
        <dbReference type="ChEBI" id="CHEBI:29035"/>
        <label>2</label>
    </ligand>
</feature>
<comment type="caution">
    <text evidence="5">The sequence shown here is derived from an EMBL/GenBank/DDBJ whole genome shotgun (WGS) entry which is preliminary data.</text>
</comment>
<dbReference type="EMBL" id="QWJJ01000001">
    <property type="protein sequence ID" value="RII40644.1"/>
    <property type="molecule type" value="Genomic_DNA"/>
</dbReference>
<dbReference type="Proteomes" id="UP000265848">
    <property type="component" value="Unassembled WGS sequence"/>
</dbReference>
<dbReference type="GO" id="GO:0016787">
    <property type="term" value="F:hydrolase activity"/>
    <property type="evidence" value="ECO:0007669"/>
    <property type="project" value="UniProtKB-KW"/>
</dbReference>
<comment type="similarity">
    <text evidence="1">Belongs to the peptidase M20 family.</text>
</comment>
<dbReference type="CDD" id="cd05666">
    <property type="entry name" value="M20_Acy1-like"/>
    <property type="match status" value="1"/>
</dbReference>
<evidence type="ECO:0000313" key="5">
    <source>
        <dbReference type="EMBL" id="RII40644.1"/>
    </source>
</evidence>
<dbReference type="AlphaFoldDB" id="A0A399J5L3"/>
<dbReference type="Gene3D" id="3.30.70.360">
    <property type="match status" value="1"/>
</dbReference>
<dbReference type="SUPFAM" id="SSF55031">
    <property type="entry name" value="Bacterial exopeptidase dimerisation domain"/>
    <property type="match status" value="1"/>
</dbReference>
<sequence length="396" mass="42862">MPVVNRIAGLASEMEGWRKHIHANPELGFECHETARFVVARLREFGVDEIHEGIAKTGIVAIVNGQGTGPTIGLRADMDALPMQEETGADYASDVPGRMHACGHDGHTSMLLGAAKYLAETRKFSGRVALIFQPAEEDGGGGGRMVEAGIMDRFDIAQVYALHNAPGLPEGAFMTTPGPIMAAVDTLHIHIKGVGGHAATPQETRDPIPAVIGMVTAIQNIITRNHNPLDDLVISITQIHTGSAENVVPETAYVNGTIRTYDPKVQDMVERRLHEIVKGQAAAYGVEAELIYERWYPATVNNAEKAAFAADIAREISGPDMVLWDQGREMGAEDFSFMLNARPGAFLFIGQGETAAVHQTTYDFNDRIAPIGASFFARLVETALPYEQHSRLAEEA</sequence>
<dbReference type="PANTHER" id="PTHR11014:SF63">
    <property type="entry name" value="METALLOPEPTIDASE, PUTATIVE (AFU_ORTHOLOGUE AFUA_6G09600)-RELATED"/>
    <property type="match status" value="1"/>
</dbReference>
<dbReference type="InterPro" id="IPR017439">
    <property type="entry name" value="Amidohydrolase"/>
</dbReference>
<feature type="domain" description="Peptidase M20 dimerisation" evidence="4">
    <location>
        <begin position="186"/>
        <end position="283"/>
    </location>
</feature>
<dbReference type="InterPro" id="IPR002933">
    <property type="entry name" value="Peptidase_M20"/>
</dbReference>
<feature type="binding site" evidence="3">
    <location>
        <position position="358"/>
    </location>
    <ligand>
        <name>Mn(2+)</name>
        <dbReference type="ChEBI" id="CHEBI:29035"/>
        <label>2</label>
    </ligand>
</feature>
<dbReference type="SUPFAM" id="SSF53187">
    <property type="entry name" value="Zn-dependent exopeptidases"/>
    <property type="match status" value="1"/>
</dbReference>
<dbReference type="NCBIfam" id="TIGR01891">
    <property type="entry name" value="amidohydrolases"/>
    <property type="match status" value="1"/>
</dbReference>
<comment type="cofactor">
    <cofactor evidence="3">
        <name>Mn(2+)</name>
        <dbReference type="ChEBI" id="CHEBI:29035"/>
    </cofactor>
    <text evidence="3">The Mn(2+) ion enhances activity.</text>
</comment>
<dbReference type="InterPro" id="IPR011650">
    <property type="entry name" value="Peptidase_M20_dimer"/>
</dbReference>
<dbReference type="FunFam" id="3.30.70.360:FF:000014">
    <property type="entry name" value="N-acyl-L-amino acid amidohydrolase"/>
    <property type="match status" value="1"/>
</dbReference>
<dbReference type="Pfam" id="PF07687">
    <property type="entry name" value="M20_dimer"/>
    <property type="match status" value="1"/>
</dbReference>
<name>A0A399J5L3_9RHOB</name>
<organism evidence="5 6">
    <name type="scientific">Pseudooceanicola sediminis</name>
    <dbReference type="NCBI Taxonomy" id="2211117"/>
    <lineage>
        <taxon>Bacteria</taxon>
        <taxon>Pseudomonadati</taxon>
        <taxon>Pseudomonadota</taxon>
        <taxon>Alphaproteobacteria</taxon>
        <taxon>Rhodobacterales</taxon>
        <taxon>Paracoccaceae</taxon>
        <taxon>Pseudooceanicola</taxon>
    </lineage>
</organism>
<evidence type="ECO:0000256" key="2">
    <source>
        <dbReference type="ARBA" id="ARBA00022801"/>
    </source>
</evidence>
<dbReference type="Pfam" id="PF01546">
    <property type="entry name" value="Peptidase_M20"/>
    <property type="match status" value="1"/>
</dbReference>
<gene>
    <name evidence="5" type="ORF">DL237_01110</name>
</gene>
<dbReference type="InterPro" id="IPR036264">
    <property type="entry name" value="Bact_exopeptidase_dim_dom"/>
</dbReference>
<evidence type="ECO:0000259" key="4">
    <source>
        <dbReference type="Pfam" id="PF07687"/>
    </source>
</evidence>